<dbReference type="GeneID" id="95772939"/>
<feature type="compositionally biased region" description="Low complexity" evidence="1">
    <location>
        <begin position="46"/>
        <end position="59"/>
    </location>
</feature>
<evidence type="ECO:0000313" key="2">
    <source>
        <dbReference type="EMBL" id="TLX43596.1"/>
    </source>
</evidence>
<gene>
    <name evidence="2" type="ORF">FBQ73_05620</name>
</gene>
<dbReference type="RefSeq" id="WP_138398512.1">
    <property type="nucleotide sequence ID" value="NZ_JBAFVI010000001.1"/>
</dbReference>
<organism evidence="2 3">
    <name type="scientific">Xanthobacter autotrophicus</name>
    <dbReference type="NCBI Taxonomy" id="280"/>
    <lineage>
        <taxon>Bacteria</taxon>
        <taxon>Pseudomonadati</taxon>
        <taxon>Pseudomonadota</taxon>
        <taxon>Alphaproteobacteria</taxon>
        <taxon>Hyphomicrobiales</taxon>
        <taxon>Xanthobacteraceae</taxon>
        <taxon>Xanthobacter</taxon>
    </lineage>
</organism>
<protein>
    <submittedName>
        <fullName evidence="2">Uncharacterized protein</fullName>
    </submittedName>
</protein>
<dbReference type="AlphaFoldDB" id="A0A6C1KT64"/>
<accession>A0A6C1KT64</accession>
<comment type="caution">
    <text evidence="2">The sequence shown here is derived from an EMBL/GenBank/DDBJ whole genome shotgun (WGS) entry which is preliminary data.</text>
</comment>
<proteinExistence type="predicted"/>
<name>A0A6C1KT64_XANAU</name>
<evidence type="ECO:0000313" key="3">
    <source>
        <dbReference type="Proteomes" id="UP000305131"/>
    </source>
</evidence>
<dbReference type="Proteomes" id="UP000305131">
    <property type="component" value="Unassembled WGS sequence"/>
</dbReference>
<dbReference type="EMBL" id="VAUP01000015">
    <property type="protein sequence ID" value="TLX43596.1"/>
    <property type="molecule type" value="Genomic_DNA"/>
</dbReference>
<evidence type="ECO:0000256" key="1">
    <source>
        <dbReference type="SAM" id="MobiDB-lite"/>
    </source>
</evidence>
<sequence>MAVEIRITGEPDEIAKLFAALGLTHAGKVIIPPVGPAFSVVKAEFPSPDSPADPVNAPAANPPAPSAPQAPISSGETPAADAPLWPEQPRRKVKNAKGALVDAPWTFTRVRDELVKAADRGPPDLTKQLLQAMGVERLSDLDAARYPELIALLDSIMNDRLRGPQQGDA</sequence>
<feature type="region of interest" description="Disordered" evidence="1">
    <location>
        <begin position="45"/>
        <end position="97"/>
    </location>
</feature>
<reference evidence="2 3" key="1">
    <citation type="submission" date="2019-05" db="EMBL/GenBank/DDBJ databases">
        <authorList>
            <person name="Zhou X."/>
        </authorList>
    </citation>
    <scope>NUCLEOTIDE SEQUENCE [LARGE SCALE GENOMIC DNA]</scope>
    <source>
        <strain evidence="2 3">DSM 432</strain>
    </source>
</reference>